<evidence type="ECO:0000256" key="2">
    <source>
        <dbReference type="ARBA" id="ARBA00023125"/>
    </source>
</evidence>
<dbReference type="InterPro" id="IPR006118">
    <property type="entry name" value="Recombinase_CS"/>
</dbReference>
<dbReference type="GO" id="GO:0003677">
    <property type="term" value="F:DNA binding"/>
    <property type="evidence" value="ECO:0007669"/>
    <property type="project" value="UniProtKB-KW"/>
</dbReference>
<evidence type="ECO:0000256" key="1">
    <source>
        <dbReference type="ARBA" id="ARBA00022908"/>
    </source>
</evidence>
<evidence type="ECO:0000259" key="4">
    <source>
        <dbReference type="PROSITE" id="PS51736"/>
    </source>
</evidence>
<sequence>GKDIERPELQKMLAFVREGDVLIVHSLDRLAGTLLTY</sequence>
<dbReference type="GO" id="GO:0000150">
    <property type="term" value="F:DNA strand exchange activity"/>
    <property type="evidence" value="ECO:0007669"/>
    <property type="project" value="InterPro"/>
</dbReference>
<accession>J9GTJ7</accession>
<keyword evidence="3" id="KW-0233">DNA recombination</keyword>
<dbReference type="InterPro" id="IPR006119">
    <property type="entry name" value="Resolv_N"/>
</dbReference>
<proteinExistence type="predicted"/>
<dbReference type="PROSITE" id="PS51736">
    <property type="entry name" value="RECOMBINASES_3"/>
    <property type="match status" value="1"/>
</dbReference>
<comment type="caution">
    <text evidence="5">The sequence shown here is derived from an EMBL/GenBank/DDBJ whole genome shotgun (WGS) entry which is preliminary data.</text>
</comment>
<dbReference type="GO" id="GO:0015074">
    <property type="term" value="P:DNA integration"/>
    <property type="evidence" value="ECO:0007669"/>
    <property type="project" value="UniProtKB-KW"/>
</dbReference>
<dbReference type="InterPro" id="IPR036162">
    <property type="entry name" value="Resolvase-like_N_sf"/>
</dbReference>
<dbReference type="PROSITE" id="PS00398">
    <property type="entry name" value="RECOMBINASES_2"/>
    <property type="match status" value="1"/>
</dbReference>
<feature type="non-terminal residue" evidence="5">
    <location>
        <position position="1"/>
    </location>
</feature>
<gene>
    <name evidence="5" type="ORF">EVA_08217</name>
</gene>
<name>J9GTJ7_9ZZZZ</name>
<reference evidence="5" key="1">
    <citation type="journal article" date="2012" name="PLoS ONE">
        <title>Gene sets for utilization of primary and secondary nutrition supplies in the distal gut of endangered iberian lynx.</title>
        <authorList>
            <person name="Alcaide M."/>
            <person name="Messina E."/>
            <person name="Richter M."/>
            <person name="Bargiela R."/>
            <person name="Peplies J."/>
            <person name="Huws S.A."/>
            <person name="Newbold C.J."/>
            <person name="Golyshin P.N."/>
            <person name="Simon M.A."/>
            <person name="Lopez G."/>
            <person name="Yakimov M.M."/>
            <person name="Ferrer M."/>
        </authorList>
    </citation>
    <scope>NUCLEOTIDE SEQUENCE</scope>
</reference>
<feature type="domain" description="Resolvase/invertase-type recombinase catalytic" evidence="4">
    <location>
        <begin position="1"/>
        <end position="37"/>
    </location>
</feature>
<protein>
    <submittedName>
        <fullName evidence="5">Protein containing Resolvase</fullName>
    </submittedName>
</protein>
<organism evidence="5">
    <name type="scientific">gut metagenome</name>
    <dbReference type="NCBI Taxonomy" id="749906"/>
    <lineage>
        <taxon>unclassified sequences</taxon>
        <taxon>metagenomes</taxon>
        <taxon>organismal metagenomes</taxon>
    </lineage>
</organism>
<evidence type="ECO:0000256" key="3">
    <source>
        <dbReference type="ARBA" id="ARBA00023172"/>
    </source>
</evidence>
<dbReference type="SUPFAM" id="SSF53041">
    <property type="entry name" value="Resolvase-like"/>
    <property type="match status" value="1"/>
</dbReference>
<keyword evidence="1" id="KW-0229">DNA integration</keyword>
<dbReference type="Pfam" id="PF00239">
    <property type="entry name" value="Resolvase"/>
    <property type="match status" value="1"/>
</dbReference>
<dbReference type="EMBL" id="AMCI01002082">
    <property type="protein sequence ID" value="EJX03675.1"/>
    <property type="molecule type" value="Genomic_DNA"/>
</dbReference>
<dbReference type="Gene3D" id="3.40.50.1390">
    <property type="entry name" value="Resolvase, N-terminal catalytic domain"/>
    <property type="match status" value="1"/>
</dbReference>
<dbReference type="AlphaFoldDB" id="J9GTJ7"/>
<keyword evidence="2" id="KW-0238">DNA-binding</keyword>
<evidence type="ECO:0000313" key="5">
    <source>
        <dbReference type="EMBL" id="EJX03675.1"/>
    </source>
</evidence>